<dbReference type="InterPro" id="IPR038725">
    <property type="entry name" value="YdaG_split_barrel_FMN-bd"/>
</dbReference>
<dbReference type="EMBL" id="JBHLUN010000007">
    <property type="protein sequence ID" value="MFC0408633.1"/>
    <property type="molecule type" value="Genomic_DNA"/>
</dbReference>
<evidence type="ECO:0000259" key="1">
    <source>
        <dbReference type="Pfam" id="PF16242"/>
    </source>
</evidence>
<gene>
    <name evidence="2" type="ORF">ACFFGY_10260</name>
</gene>
<dbReference type="Gene3D" id="2.30.110.10">
    <property type="entry name" value="Electron Transport, Fmn-binding Protein, Chain A"/>
    <property type="match status" value="1"/>
</dbReference>
<dbReference type="InterPro" id="IPR052917">
    <property type="entry name" value="Stress-Dev_Protein"/>
</dbReference>
<dbReference type="SUPFAM" id="SSF50475">
    <property type="entry name" value="FMN-binding split barrel"/>
    <property type="match status" value="1"/>
</dbReference>
<feature type="domain" description="General stress protein FMN-binding split barrel" evidence="1">
    <location>
        <begin position="11"/>
        <end position="155"/>
    </location>
</feature>
<keyword evidence="3" id="KW-1185">Reference proteome</keyword>
<reference evidence="2 3" key="1">
    <citation type="submission" date="2024-09" db="EMBL/GenBank/DDBJ databases">
        <authorList>
            <person name="Sun Q."/>
            <person name="Mori K."/>
        </authorList>
    </citation>
    <scope>NUCLEOTIDE SEQUENCE [LARGE SCALE GENOMIC DNA]</scope>
    <source>
        <strain evidence="2 3">TBRC 5777</strain>
    </source>
</reference>
<dbReference type="PANTHER" id="PTHR34818:SF1">
    <property type="entry name" value="PROTEIN BLI-3"/>
    <property type="match status" value="1"/>
</dbReference>
<dbReference type="InterPro" id="IPR012349">
    <property type="entry name" value="Split_barrel_FMN-bd"/>
</dbReference>
<proteinExistence type="predicted"/>
<dbReference type="Proteomes" id="UP001589865">
    <property type="component" value="Unassembled WGS sequence"/>
</dbReference>
<name>A0ABV6JSC3_9PROT</name>
<evidence type="ECO:0000313" key="2">
    <source>
        <dbReference type="EMBL" id="MFC0408633.1"/>
    </source>
</evidence>
<dbReference type="PANTHER" id="PTHR34818">
    <property type="entry name" value="PROTEIN BLI-3"/>
    <property type="match status" value="1"/>
</dbReference>
<sequence>MTDTRHDRAAQNKVWDMIKSIKVATMVTLDGAGRLRGRPMWAQQESFESTLWFFAKDGSPVVEEIGAEPRVLLSYAEPASQDYVSLFGKARAFKDLAKQKSLWSEGMRVWFPEGPEDPSLVVIAVEVEGAEYWDAPSSKVLHAWGYVKAVTTGEPPQGGENAKVSFT</sequence>
<protein>
    <submittedName>
        <fullName evidence="2">Pyridoxamine 5'-phosphate oxidase family protein</fullName>
    </submittedName>
</protein>
<organism evidence="2 3">
    <name type="scientific">Roseomonas elaeocarpi</name>
    <dbReference type="NCBI Taxonomy" id="907779"/>
    <lineage>
        <taxon>Bacteria</taxon>
        <taxon>Pseudomonadati</taxon>
        <taxon>Pseudomonadota</taxon>
        <taxon>Alphaproteobacteria</taxon>
        <taxon>Acetobacterales</taxon>
        <taxon>Roseomonadaceae</taxon>
        <taxon>Roseomonas</taxon>
    </lineage>
</organism>
<dbReference type="RefSeq" id="WP_377044392.1">
    <property type="nucleotide sequence ID" value="NZ_JBHLUN010000007.1"/>
</dbReference>
<accession>A0ABV6JSC3</accession>
<dbReference type="Pfam" id="PF16242">
    <property type="entry name" value="Pyrid_ox_like"/>
    <property type="match status" value="1"/>
</dbReference>
<evidence type="ECO:0000313" key="3">
    <source>
        <dbReference type="Proteomes" id="UP001589865"/>
    </source>
</evidence>
<comment type="caution">
    <text evidence="2">The sequence shown here is derived from an EMBL/GenBank/DDBJ whole genome shotgun (WGS) entry which is preliminary data.</text>
</comment>